<evidence type="ECO:0000313" key="3">
    <source>
        <dbReference type="Proteomes" id="UP000585474"/>
    </source>
</evidence>
<feature type="compositionally biased region" description="Low complexity" evidence="1">
    <location>
        <begin position="140"/>
        <end position="151"/>
    </location>
</feature>
<evidence type="ECO:0000256" key="1">
    <source>
        <dbReference type="SAM" id="MobiDB-lite"/>
    </source>
</evidence>
<feature type="region of interest" description="Disordered" evidence="1">
    <location>
        <begin position="24"/>
        <end position="47"/>
    </location>
</feature>
<accession>A0A7J0FCA9</accession>
<dbReference type="OrthoDB" id="9978460at2759"/>
<dbReference type="Proteomes" id="UP000585474">
    <property type="component" value="Unassembled WGS sequence"/>
</dbReference>
<feature type="compositionally biased region" description="Polar residues" evidence="1">
    <location>
        <begin position="33"/>
        <end position="47"/>
    </location>
</feature>
<comment type="caution">
    <text evidence="2">The sequence shown here is derived from an EMBL/GenBank/DDBJ whole genome shotgun (WGS) entry which is preliminary data.</text>
</comment>
<sequence length="344" mass="37586">MCEASREYKYKRQAFHQKARAMTEKCARAGTRGNESGSESLHSQSNASTLLQVEAKGSDALKNDKKLCGINRKLSLECLRRKLSLESLGSPQTICNDSKENLVPRHRSSSLNSQNIAMASKKSLSVQQDNNRDKKQSHQDSNSVNDSMSSSLKKVSWVGQKLSLETLKSGQISDNADEKLHAVPQLSPSLANISHGILALHKAIIQTDQQSQKDSTNSIRDSFSSAKRKKVGLVKKLSLGLLGSSQGVAQTVEHSSEMAGNCSEKVAKAQHVAPNCKLDKQQQPMEDHDEEFAGGTKQQIEGSPLFEAVIVLDSEDSEEESRGSSNCYLHGNTFQTSGKEKLES</sequence>
<dbReference type="AlphaFoldDB" id="A0A7J0FCA9"/>
<feature type="region of interest" description="Disordered" evidence="1">
    <location>
        <begin position="314"/>
        <end position="344"/>
    </location>
</feature>
<feature type="compositionally biased region" description="Polar residues" evidence="1">
    <location>
        <begin position="109"/>
        <end position="129"/>
    </location>
</feature>
<gene>
    <name evidence="2" type="ORF">Acr_11g0006400</name>
</gene>
<reference evidence="2 3" key="1">
    <citation type="submission" date="2019-07" db="EMBL/GenBank/DDBJ databases">
        <title>De Novo Assembly of kiwifruit Actinidia rufa.</title>
        <authorList>
            <person name="Sugita-Konishi S."/>
            <person name="Sato K."/>
            <person name="Mori E."/>
            <person name="Abe Y."/>
            <person name="Kisaki G."/>
            <person name="Hamano K."/>
            <person name="Suezawa K."/>
            <person name="Otani M."/>
            <person name="Fukuda T."/>
            <person name="Manabe T."/>
            <person name="Gomi K."/>
            <person name="Tabuchi M."/>
            <person name="Akimitsu K."/>
            <person name="Kataoka I."/>
        </authorList>
    </citation>
    <scope>NUCLEOTIDE SEQUENCE [LARGE SCALE GENOMIC DNA]</scope>
    <source>
        <strain evidence="3">cv. Fuchu</strain>
    </source>
</reference>
<organism evidence="2 3">
    <name type="scientific">Actinidia rufa</name>
    <dbReference type="NCBI Taxonomy" id="165716"/>
    <lineage>
        <taxon>Eukaryota</taxon>
        <taxon>Viridiplantae</taxon>
        <taxon>Streptophyta</taxon>
        <taxon>Embryophyta</taxon>
        <taxon>Tracheophyta</taxon>
        <taxon>Spermatophyta</taxon>
        <taxon>Magnoliopsida</taxon>
        <taxon>eudicotyledons</taxon>
        <taxon>Gunneridae</taxon>
        <taxon>Pentapetalae</taxon>
        <taxon>asterids</taxon>
        <taxon>Ericales</taxon>
        <taxon>Actinidiaceae</taxon>
        <taxon>Actinidia</taxon>
    </lineage>
</organism>
<feature type="region of interest" description="Disordered" evidence="1">
    <location>
        <begin position="94"/>
        <end position="151"/>
    </location>
</feature>
<dbReference type="EMBL" id="BJWL01000011">
    <property type="protein sequence ID" value="GFY96334.1"/>
    <property type="molecule type" value="Genomic_DNA"/>
</dbReference>
<proteinExistence type="predicted"/>
<protein>
    <submittedName>
        <fullName evidence="2">Ubiquitin-conjugating enzyme 37</fullName>
    </submittedName>
</protein>
<name>A0A7J0FCA9_9ERIC</name>
<keyword evidence="3" id="KW-1185">Reference proteome</keyword>
<evidence type="ECO:0000313" key="2">
    <source>
        <dbReference type="EMBL" id="GFY96334.1"/>
    </source>
</evidence>